<protein>
    <recommendedName>
        <fullName evidence="2">DUF4802 domain-containing protein</fullName>
    </recommendedName>
</protein>
<dbReference type="OrthoDB" id="6781345at2759"/>
<accession>A0A9N9RKC4</accession>
<reference evidence="3" key="1">
    <citation type="submission" date="2022-01" db="EMBL/GenBank/DDBJ databases">
        <authorList>
            <person name="King R."/>
        </authorList>
    </citation>
    <scope>NUCLEOTIDE SEQUENCE</scope>
</reference>
<proteinExistence type="predicted"/>
<keyword evidence="4" id="KW-1185">Reference proteome</keyword>
<feature type="compositionally biased region" description="Low complexity" evidence="1">
    <location>
        <begin position="100"/>
        <end position="120"/>
    </location>
</feature>
<reference evidence="3" key="2">
    <citation type="submission" date="2022-10" db="EMBL/GenBank/DDBJ databases">
        <authorList>
            <consortium name="ENA_rothamsted_submissions"/>
            <consortium name="culmorum"/>
            <person name="King R."/>
        </authorList>
    </citation>
    <scope>NUCLEOTIDE SEQUENCE</scope>
</reference>
<dbReference type="InterPro" id="IPR032061">
    <property type="entry name" value="DUF4802"/>
</dbReference>
<dbReference type="EMBL" id="OU895877">
    <property type="protein sequence ID" value="CAG9798028.1"/>
    <property type="molecule type" value="Genomic_DNA"/>
</dbReference>
<dbReference type="AlphaFoldDB" id="A0A9N9RKC4"/>
<organism evidence="3 4">
    <name type="scientific">Chironomus riparius</name>
    <dbReference type="NCBI Taxonomy" id="315576"/>
    <lineage>
        <taxon>Eukaryota</taxon>
        <taxon>Metazoa</taxon>
        <taxon>Ecdysozoa</taxon>
        <taxon>Arthropoda</taxon>
        <taxon>Hexapoda</taxon>
        <taxon>Insecta</taxon>
        <taxon>Pterygota</taxon>
        <taxon>Neoptera</taxon>
        <taxon>Endopterygota</taxon>
        <taxon>Diptera</taxon>
        <taxon>Nematocera</taxon>
        <taxon>Chironomoidea</taxon>
        <taxon>Chironomidae</taxon>
        <taxon>Chironominae</taxon>
        <taxon>Chironomus</taxon>
    </lineage>
</organism>
<feature type="domain" description="DUF4802" evidence="2">
    <location>
        <begin position="125"/>
        <end position="168"/>
    </location>
</feature>
<evidence type="ECO:0000313" key="3">
    <source>
        <dbReference type="EMBL" id="CAG9798028.1"/>
    </source>
</evidence>
<dbReference type="Pfam" id="PF16060">
    <property type="entry name" value="DUF4802"/>
    <property type="match status" value="1"/>
</dbReference>
<gene>
    <name evidence="3" type="ORF">CHIRRI_LOCUS1013</name>
</gene>
<dbReference type="Proteomes" id="UP001153620">
    <property type="component" value="Chromosome 1"/>
</dbReference>
<sequence>MDEMILHCNQNTVYVLNTNYTNYGEFDMIGLFGTQTAGYRRTTNSPSTAAFKSKSKATNMLLDNQINDKLKEVNNNLIKKRPHFLKFFHDSLFKANSIESDSSSVSPKNSCKSTKLTSSSKSSQKSSKELYREAAEILGITCEFDESCRCIECQSRYFDCDDDESDDTFSNLSALIDSDDFLTHVDTDGFYCNGNDENCNYGYTVEGSCNSDNDDDGECVSVVVNE</sequence>
<evidence type="ECO:0000313" key="4">
    <source>
        <dbReference type="Proteomes" id="UP001153620"/>
    </source>
</evidence>
<name>A0A9N9RKC4_9DIPT</name>
<evidence type="ECO:0000256" key="1">
    <source>
        <dbReference type="SAM" id="MobiDB-lite"/>
    </source>
</evidence>
<feature type="region of interest" description="Disordered" evidence="1">
    <location>
        <begin position="99"/>
        <end position="120"/>
    </location>
</feature>
<evidence type="ECO:0000259" key="2">
    <source>
        <dbReference type="Pfam" id="PF16060"/>
    </source>
</evidence>